<dbReference type="PANTHER" id="PTHR11654">
    <property type="entry name" value="OLIGOPEPTIDE TRANSPORTER-RELATED"/>
    <property type="match status" value="1"/>
</dbReference>
<gene>
    <name evidence="7" type="ORF">MKW94_001800</name>
</gene>
<dbReference type="GO" id="GO:0016020">
    <property type="term" value="C:membrane"/>
    <property type="evidence" value="ECO:0007669"/>
    <property type="project" value="UniProtKB-SubCell"/>
</dbReference>
<feature type="transmembrane region" description="Helical" evidence="6">
    <location>
        <begin position="137"/>
        <end position="161"/>
    </location>
</feature>
<evidence type="ECO:0000256" key="4">
    <source>
        <dbReference type="ARBA" id="ARBA00022989"/>
    </source>
</evidence>
<protein>
    <submittedName>
        <fullName evidence="7">Uncharacterized protein</fullName>
    </submittedName>
</protein>
<evidence type="ECO:0000256" key="5">
    <source>
        <dbReference type="ARBA" id="ARBA00023136"/>
    </source>
</evidence>
<keyword evidence="8" id="KW-1185">Reference proteome</keyword>
<accession>A0AA41V582</accession>
<evidence type="ECO:0000256" key="3">
    <source>
        <dbReference type="ARBA" id="ARBA00022692"/>
    </source>
</evidence>
<feature type="transmembrane region" description="Helical" evidence="6">
    <location>
        <begin position="59"/>
        <end position="83"/>
    </location>
</feature>
<dbReference type="InterPro" id="IPR036259">
    <property type="entry name" value="MFS_trans_sf"/>
</dbReference>
<evidence type="ECO:0000256" key="6">
    <source>
        <dbReference type="SAM" id="Phobius"/>
    </source>
</evidence>
<proteinExistence type="inferred from homology"/>
<sequence length="588" mass="65264">MEEEKQLATTKNENDEIKYGGMKAVPYIIGNEIFGKLGNAGLTSNLLVYLTTIFNIKHVTAVIVLSIFHGTAALTPLIGGYVADTFLGRFRTLGFAFSIDLVGSILITLTATITKLHPPKCGTNDKHLCAEPTAPQWTLLFFAFGFLVIGAGGVRPCGLAFGVDQFNPNNEAVKSSITSFINWYTFVVQMSFLVSLTLIVYVQSNLSWSIGLALSTCLSIIAYCIFFMGSRIYVKLKPGGSPVTSLMQVLVAATKKWGLRHPENPEVSLFNRRPPNIYMNCKLDHTNQFRFLDKAAIITVEDKISTNGTVANPWRLCTVQQVEEVKCLARVIPIWASLCIFNLATSVQHTYVVFQALQSDRHIRKFEVPASSYLVITYLSACLWIPVYDRVIVPSLRRITCKEGGITLLQRMGIGTTLSIISMLVSGLVEERRRGIALAFPTLGITKNGGAISSMLGFWLIPQLAIIGLAEAFSSAAQIEFYYKQFPDNMRSIGMSTYIFGMAAGNYLCGSIVSIVHQTTEGAPTGNWLPEDLNKGRLDYFYYMITLVQIVNLLYFLVCSRWYRYKRTGCPTDNEVEINSRIIDKSSI</sequence>
<dbReference type="InterPro" id="IPR000109">
    <property type="entry name" value="POT_fam"/>
</dbReference>
<organism evidence="7 8">
    <name type="scientific">Papaver nudicaule</name>
    <name type="common">Iceland poppy</name>
    <dbReference type="NCBI Taxonomy" id="74823"/>
    <lineage>
        <taxon>Eukaryota</taxon>
        <taxon>Viridiplantae</taxon>
        <taxon>Streptophyta</taxon>
        <taxon>Embryophyta</taxon>
        <taxon>Tracheophyta</taxon>
        <taxon>Spermatophyta</taxon>
        <taxon>Magnoliopsida</taxon>
        <taxon>Ranunculales</taxon>
        <taxon>Papaveraceae</taxon>
        <taxon>Papaveroideae</taxon>
        <taxon>Papaver</taxon>
    </lineage>
</organism>
<comment type="caution">
    <text evidence="7">The sequence shown here is derived from an EMBL/GenBank/DDBJ whole genome shotgun (WGS) entry which is preliminary data.</text>
</comment>
<dbReference type="Pfam" id="PF00854">
    <property type="entry name" value="PTR2"/>
    <property type="match status" value="1"/>
</dbReference>
<dbReference type="SUPFAM" id="SSF103473">
    <property type="entry name" value="MFS general substrate transporter"/>
    <property type="match status" value="1"/>
</dbReference>
<feature type="transmembrane region" description="Helical" evidence="6">
    <location>
        <begin position="181"/>
        <end position="202"/>
    </location>
</feature>
<feature type="transmembrane region" description="Helical" evidence="6">
    <location>
        <begin position="495"/>
        <end position="520"/>
    </location>
</feature>
<feature type="transmembrane region" description="Helical" evidence="6">
    <location>
        <begin position="208"/>
        <end position="228"/>
    </location>
</feature>
<dbReference type="GO" id="GO:0022857">
    <property type="term" value="F:transmembrane transporter activity"/>
    <property type="evidence" value="ECO:0007669"/>
    <property type="project" value="InterPro"/>
</dbReference>
<comment type="subcellular location">
    <subcellularLocation>
        <location evidence="1">Membrane</location>
        <topology evidence="1">Multi-pass membrane protein</topology>
    </subcellularLocation>
</comment>
<keyword evidence="3 6" id="KW-0812">Transmembrane</keyword>
<evidence type="ECO:0000256" key="2">
    <source>
        <dbReference type="ARBA" id="ARBA00005982"/>
    </source>
</evidence>
<reference evidence="7" key="1">
    <citation type="submission" date="2022-03" db="EMBL/GenBank/DDBJ databases">
        <title>A functionally conserved STORR gene fusion in Papaver species that diverged 16.8 million years ago.</title>
        <authorList>
            <person name="Catania T."/>
        </authorList>
    </citation>
    <scope>NUCLEOTIDE SEQUENCE</scope>
    <source>
        <strain evidence="7">S-191538</strain>
    </source>
</reference>
<feature type="transmembrane region" description="Helical" evidence="6">
    <location>
        <begin position="370"/>
        <end position="388"/>
    </location>
</feature>
<dbReference type="CDD" id="cd17416">
    <property type="entry name" value="MFS_NPF1_2"/>
    <property type="match status" value="1"/>
</dbReference>
<feature type="transmembrane region" description="Helical" evidence="6">
    <location>
        <begin position="540"/>
        <end position="558"/>
    </location>
</feature>
<feature type="transmembrane region" description="Helical" evidence="6">
    <location>
        <begin position="408"/>
        <end position="429"/>
    </location>
</feature>
<feature type="transmembrane region" description="Helical" evidence="6">
    <location>
        <begin position="95"/>
        <end position="117"/>
    </location>
</feature>
<keyword evidence="4 6" id="KW-1133">Transmembrane helix</keyword>
<comment type="similarity">
    <text evidence="2">Belongs to the major facilitator superfamily. Proton-dependent oligopeptide transporter (POT/PTR) (TC 2.A.17) family.</text>
</comment>
<name>A0AA41V582_PAPNU</name>
<dbReference type="EMBL" id="JAJJMA010113043">
    <property type="protein sequence ID" value="MCL7031534.1"/>
    <property type="molecule type" value="Genomic_DNA"/>
</dbReference>
<feature type="transmembrane region" description="Helical" evidence="6">
    <location>
        <begin position="464"/>
        <end position="483"/>
    </location>
</feature>
<dbReference type="AlphaFoldDB" id="A0AA41V582"/>
<evidence type="ECO:0000313" key="8">
    <source>
        <dbReference type="Proteomes" id="UP001177140"/>
    </source>
</evidence>
<dbReference type="Gene3D" id="1.20.1250.20">
    <property type="entry name" value="MFS general substrate transporter like domains"/>
    <property type="match status" value="1"/>
</dbReference>
<evidence type="ECO:0000313" key="7">
    <source>
        <dbReference type="EMBL" id="MCL7031534.1"/>
    </source>
</evidence>
<dbReference type="Proteomes" id="UP001177140">
    <property type="component" value="Unassembled WGS sequence"/>
</dbReference>
<keyword evidence="5 6" id="KW-0472">Membrane</keyword>
<evidence type="ECO:0000256" key="1">
    <source>
        <dbReference type="ARBA" id="ARBA00004141"/>
    </source>
</evidence>